<evidence type="ECO:0000256" key="4">
    <source>
        <dbReference type="ARBA" id="ARBA00022705"/>
    </source>
</evidence>
<dbReference type="GO" id="GO:0003677">
    <property type="term" value="F:DNA binding"/>
    <property type="evidence" value="ECO:0007669"/>
    <property type="project" value="InterPro"/>
</dbReference>
<dbReference type="Gene3D" id="3.60.21.60">
    <property type="match status" value="1"/>
</dbReference>
<dbReference type="Pfam" id="PF22062">
    <property type="entry name" value="OB_DPOA2"/>
    <property type="match status" value="1"/>
</dbReference>
<keyword evidence="4 6" id="KW-0235">DNA replication</keyword>
<protein>
    <recommendedName>
        <fullName evidence="3 6">DNA polymerase alpha subunit B</fullName>
    </recommendedName>
</protein>
<dbReference type="Pfam" id="PF04042">
    <property type="entry name" value="DNA_pol_E_B"/>
    <property type="match status" value="1"/>
</dbReference>
<evidence type="ECO:0000256" key="5">
    <source>
        <dbReference type="ARBA" id="ARBA00023242"/>
    </source>
</evidence>
<dbReference type="STRING" id="1051890.A0A3N4M3Y8"/>
<evidence type="ECO:0000256" key="2">
    <source>
        <dbReference type="ARBA" id="ARBA00007299"/>
    </source>
</evidence>
<feature type="domain" description="DNA polymerase alpha subunit B OB" evidence="9">
    <location>
        <begin position="221"/>
        <end position="341"/>
    </location>
</feature>
<dbReference type="OrthoDB" id="336885at2759"/>
<keyword evidence="5 6" id="KW-0539">Nucleus</keyword>
<dbReference type="PANTHER" id="PTHR23061:SF12">
    <property type="entry name" value="DNA POLYMERASE ALPHA SUBUNIT B"/>
    <property type="match status" value="1"/>
</dbReference>
<accession>A0A3N4M3Y8</accession>
<organism evidence="10 11">
    <name type="scientific">Terfezia boudieri ATCC MYA-4762</name>
    <dbReference type="NCBI Taxonomy" id="1051890"/>
    <lineage>
        <taxon>Eukaryota</taxon>
        <taxon>Fungi</taxon>
        <taxon>Dikarya</taxon>
        <taxon>Ascomycota</taxon>
        <taxon>Pezizomycotina</taxon>
        <taxon>Pezizomycetes</taxon>
        <taxon>Pezizales</taxon>
        <taxon>Pezizaceae</taxon>
        <taxon>Terfezia</taxon>
    </lineage>
</organism>
<evidence type="ECO:0000256" key="1">
    <source>
        <dbReference type="ARBA" id="ARBA00004123"/>
    </source>
</evidence>
<dbReference type="GO" id="GO:0005658">
    <property type="term" value="C:alpha DNA polymerase:primase complex"/>
    <property type="evidence" value="ECO:0007669"/>
    <property type="project" value="TreeGrafter"/>
</dbReference>
<dbReference type="FunCoup" id="A0A3N4M3Y8">
    <property type="interactions" value="408"/>
</dbReference>
<dbReference type="InterPro" id="IPR007185">
    <property type="entry name" value="DNA_pol_a/d/e_bsu"/>
</dbReference>
<evidence type="ECO:0000259" key="8">
    <source>
        <dbReference type="Pfam" id="PF04042"/>
    </source>
</evidence>
<comment type="function">
    <text evidence="6">Accessory subunit of the DNA polymerase alpha complex (also known as the alpha DNA polymerase-primase complex) which plays an essential role in the initiation of DNA synthesis.</text>
</comment>
<dbReference type="AlphaFoldDB" id="A0A3N4M3Y8"/>
<evidence type="ECO:0000256" key="3">
    <source>
        <dbReference type="ARBA" id="ARBA00018596"/>
    </source>
</evidence>
<dbReference type="GO" id="GO:0006270">
    <property type="term" value="P:DNA replication initiation"/>
    <property type="evidence" value="ECO:0007669"/>
    <property type="project" value="TreeGrafter"/>
</dbReference>
<dbReference type="EMBL" id="ML121527">
    <property type="protein sequence ID" value="RPB29854.1"/>
    <property type="molecule type" value="Genomic_DNA"/>
</dbReference>
<gene>
    <name evidence="10" type="ORF">L211DRAFT_873657</name>
</gene>
<dbReference type="InParanoid" id="A0A3N4M3Y8"/>
<reference evidence="10 11" key="1">
    <citation type="journal article" date="2018" name="Nat. Ecol. Evol.">
        <title>Pezizomycetes genomes reveal the molecular basis of ectomycorrhizal truffle lifestyle.</title>
        <authorList>
            <person name="Murat C."/>
            <person name="Payen T."/>
            <person name="Noel B."/>
            <person name="Kuo A."/>
            <person name="Morin E."/>
            <person name="Chen J."/>
            <person name="Kohler A."/>
            <person name="Krizsan K."/>
            <person name="Balestrini R."/>
            <person name="Da Silva C."/>
            <person name="Montanini B."/>
            <person name="Hainaut M."/>
            <person name="Levati E."/>
            <person name="Barry K.W."/>
            <person name="Belfiori B."/>
            <person name="Cichocki N."/>
            <person name="Clum A."/>
            <person name="Dockter R.B."/>
            <person name="Fauchery L."/>
            <person name="Guy J."/>
            <person name="Iotti M."/>
            <person name="Le Tacon F."/>
            <person name="Lindquist E.A."/>
            <person name="Lipzen A."/>
            <person name="Malagnac F."/>
            <person name="Mello A."/>
            <person name="Molinier V."/>
            <person name="Miyauchi S."/>
            <person name="Poulain J."/>
            <person name="Riccioni C."/>
            <person name="Rubini A."/>
            <person name="Sitrit Y."/>
            <person name="Splivallo R."/>
            <person name="Traeger S."/>
            <person name="Wang M."/>
            <person name="Zifcakova L."/>
            <person name="Wipf D."/>
            <person name="Zambonelli A."/>
            <person name="Paolocci F."/>
            <person name="Nowrousian M."/>
            <person name="Ottonello S."/>
            <person name="Baldrian P."/>
            <person name="Spatafora J.W."/>
            <person name="Henrissat B."/>
            <person name="Nagy L.G."/>
            <person name="Aury J.M."/>
            <person name="Wincker P."/>
            <person name="Grigoriev I.V."/>
            <person name="Bonfante P."/>
            <person name="Martin F.M."/>
        </authorList>
    </citation>
    <scope>NUCLEOTIDE SEQUENCE [LARGE SCALE GENOMIC DNA]</scope>
    <source>
        <strain evidence="10 11">ATCC MYA-4762</strain>
    </source>
</reference>
<comment type="subcellular location">
    <subcellularLocation>
        <location evidence="1 6">Nucleus</location>
    </subcellularLocation>
</comment>
<evidence type="ECO:0000313" key="11">
    <source>
        <dbReference type="Proteomes" id="UP000267821"/>
    </source>
</evidence>
<comment type="similarity">
    <text evidence="2 6">Belongs to the DNA polymerase alpha subunit B family.</text>
</comment>
<dbReference type="PANTHER" id="PTHR23061">
    <property type="entry name" value="DNA POLYMERASE 2 ALPHA 70 KDA SUBUNIT"/>
    <property type="match status" value="1"/>
</dbReference>
<dbReference type="InterPro" id="IPR054300">
    <property type="entry name" value="OB_DPOA2"/>
</dbReference>
<feature type="region of interest" description="Disordered" evidence="7">
    <location>
        <begin position="110"/>
        <end position="129"/>
    </location>
</feature>
<evidence type="ECO:0000259" key="9">
    <source>
        <dbReference type="Pfam" id="PF22062"/>
    </source>
</evidence>
<feature type="region of interest" description="Disordered" evidence="7">
    <location>
        <begin position="142"/>
        <end position="192"/>
    </location>
</feature>
<evidence type="ECO:0000256" key="6">
    <source>
        <dbReference type="PIRNR" id="PIRNR018300"/>
    </source>
</evidence>
<feature type="domain" description="DNA polymerase alpha/delta/epsilon subunit B" evidence="8">
    <location>
        <begin position="368"/>
        <end position="606"/>
    </location>
</feature>
<name>A0A3N4M3Y8_9PEZI</name>
<dbReference type="PIRSF" id="PIRSF018300">
    <property type="entry name" value="DNA_pol_alph_2"/>
    <property type="match status" value="1"/>
</dbReference>
<evidence type="ECO:0000256" key="7">
    <source>
        <dbReference type="SAM" id="MobiDB-lite"/>
    </source>
</evidence>
<proteinExistence type="inferred from homology"/>
<keyword evidence="11" id="KW-1185">Reference proteome</keyword>
<evidence type="ECO:0000313" key="10">
    <source>
        <dbReference type="EMBL" id="RPB29854.1"/>
    </source>
</evidence>
<sequence>MSTEDEPLAEKFRQPLTPAVTDELQSMLRLYKISSEDLFFKWEAYSMKLSLPSDVKISVDLVRDFKRDVQQTLEAEVKGKRGAGGVAGIAGGAGGWGAGEGDGFGLFVTPRKNTGTKRKHDLTPFETPSSKKYAANDRIASSPLPIRTPMKSLTISQPPPITPFSKRPSPSTVRETLNPHLPKPEPPTDPTTFSTRVSLVANHDVKKFSYRPMHQKQRDSSETLDQKIEAFLSLISETHNIPFEEFSDPSSASPGDVVAVGRICSDSVSDGKLNQASLVLESCRRVGAGSRIPLKFDKLEKLPDSFTSKEGNSFSLFPGQIVALRGVNPNGKFFCVQEILEIPNLPPAATQKQDLLALSQKCIGGLRVMIASGPYTTHDNLDYEPLTELCERARASKPDVFILLGPFIDIDHPMIAEGDFDLDTTGEDAIEDPDIGGTLEDLFRQRISSKIRIVDANATMVILIPSTRDAVSKHISFPQEALNRRDLELGKNVKCLPNPAMFSLNEVVVAATTTDTLFDLCRAQIVLHPTSLPPAPQSAISIPPTTRAVRHILTQRAFYPVFPPPTAPGAAGGGGPPLDLNYLLLADIVNIRPDVLIFPSQLDAFARTVDSVVAVNPGWVCRKAGYGTFVEMWIGGREEGVEEEVSEEGGMVHKVWERARVEVVGV</sequence>
<dbReference type="Proteomes" id="UP000267821">
    <property type="component" value="Unassembled WGS sequence"/>
</dbReference>
<dbReference type="InterPro" id="IPR016722">
    <property type="entry name" value="DNA_pol_alpha_bsu"/>
</dbReference>